<feature type="compositionally biased region" description="Basic and acidic residues" evidence="8">
    <location>
        <begin position="138"/>
        <end position="147"/>
    </location>
</feature>
<feature type="region of interest" description="Disordered" evidence="8">
    <location>
        <begin position="282"/>
        <end position="317"/>
    </location>
</feature>
<feature type="compositionally biased region" description="Basic and acidic residues" evidence="8">
    <location>
        <begin position="289"/>
        <end position="306"/>
    </location>
</feature>
<dbReference type="SMART" id="SM00249">
    <property type="entry name" value="PHD"/>
    <property type="match status" value="1"/>
</dbReference>
<organism evidence="13 14">
    <name type="scientific">Tachysurus vachellii</name>
    <name type="common">Darkbarbel catfish</name>
    <name type="synonym">Pelteobagrus vachellii</name>
    <dbReference type="NCBI Taxonomy" id="175792"/>
    <lineage>
        <taxon>Eukaryota</taxon>
        <taxon>Metazoa</taxon>
        <taxon>Chordata</taxon>
        <taxon>Craniata</taxon>
        <taxon>Vertebrata</taxon>
        <taxon>Euteleostomi</taxon>
        <taxon>Actinopterygii</taxon>
        <taxon>Neopterygii</taxon>
        <taxon>Teleostei</taxon>
        <taxon>Ostariophysi</taxon>
        <taxon>Siluriformes</taxon>
        <taxon>Bagridae</taxon>
        <taxon>Tachysurus</taxon>
    </lineage>
</organism>
<dbReference type="Pfam" id="PF00439">
    <property type="entry name" value="Bromodomain"/>
    <property type="match status" value="1"/>
</dbReference>
<feature type="region of interest" description="Disordered" evidence="8">
    <location>
        <begin position="119"/>
        <end position="168"/>
    </location>
</feature>
<dbReference type="InterPro" id="IPR011011">
    <property type="entry name" value="Znf_FYVE_PHD"/>
</dbReference>
<dbReference type="PRINTS" id="PR00503">
    <property type="entry name" value="BROMODOMAIN"/>
</dbReference>
<evidence type="ECO:0000313" key="13">
    <source>
        <dbReference type="EMBL" id="KAK2864776.1"/>
    </source>
</evidence>
<dbReference type="SMART" id="SM00297">
    <property type="entry name" value="BROMO"/>
    <property type="match status" value="1"/>
</dbReference>
<dbReference type="EMBL" id="JAVHJS010000003">
    <property type="protein sequence ID" value="KAK2864776.1"/>
    <property type="molecule type" value="Genomic_DNA"/>
</dbReference>
<dbReference type="InterPro" id="IPR019787">
    <property type="entry name" value="Znf_PHD-finger"/>
</dbReference>
<keyword evidence="1" id="KW-0597">Phosphoprotein</keyword>
<evidence type="ECO:0000256" key="8">
    <source>
        <dbReference type="SAM" id="MobiDB-lite"/>
    </source>
</evidence>
<dbReference type="InterPro" id="IPR036427">
    <property type="entry name" value="Bromodomain-like_sf"/>
</dbReference>
<evidence type="ECO:0000256" key="5">
    <source>
        <dbReference type="ARBA" id="ARBA00023117"/>
    </source>
</evidence>
<dbReference type="GO" id="GO:0005634">
    <property type="term" value="C:nucleus"/>
    <property type="evidence" value="ECO:0007669"/>
    <property type="project" value="InterPro"/>
</dbReference>
<feature type="domain" description="SAND" evidence="11">
    <location>
        <begin position="316"/>
        <end position="399"/>
    </location>
</feature>
<name>A0AA88NUB5_TACVA</name>
<dbReference type="Gene3D" id="3.10.390.10">
    <property type="entry name" value="SAND domain-like"/>
    <property type="match status" value="2"/>
</dbReference>
<evidence type="ECO:0000256" key="1">
    <source>
        <dbReference type="ARBA" id="ARBA00022553"/>
    </source>
</evidence>
<dbReference type="PROSITE" id="PS50864">
    <property type="entry name" value="SAND"/>
    <property type="match status" value="2"/>
</dbReference>
<keyword evidence="3 7" id="KW-0863">Zinc-finger</keyword>
<dbReference type="SUPFAM" id="SSF57903">
    <property type="entry name" value="FYVE/PHD zinc finger"/>
    <property type="match status" value="1"/>
</dbReference>
<dbReference type="InterPro" id="IPR043563">
    <property type="entry name" value="Sp110/Sp140/Sp140L-like"/>
</dbReference>
<keyword evidence="2" id="KW-0479">Metal-binding</keyword>
<feature type="domain" description="SAND" evidence="11">
    <location>
        <begin position="174"/>
        <end position="257"/>
    </location>
</feature>
<evidence type="ECO:0000259" key="10">
    <source>
        <dbReference type="PROSITE" id="PS50016"/>
    </source>
</evidence>
<evidence type="ECO:0000259" key="12">
    <source>
        <dbReference type="PROSITE" id="PS51414"/>
    </source>
</evidence>
<evidence type="ECO:0000256" key="7">
    <source>
        <dbReference type="PROSITE-ProRule" id="PRU00146"/>
    </source>
</evidence>
<dbReference type="InterPro" id="IPR000770">
    <property type="entry name" value="SAND_dom"/>
</dbReference>
<dbReference type="PROSITE" id="PS50016">
    <property type="entry name" value="ZF_PHD_2"/>
    <property type="match status" value="1"/>
</dbReference>
<dbReference type="Pfam" id="PF00628">
    <property type="entry name" value="PHD"/>
    <property type="match status" value="1"/>
</dbReference>
<dbReference type="InterPro" id="IPR013083">
    <property type="entry name" value="Znf_RING/FYVE/PHD"/>
</dbReference>
<dbReference type="InterPro" id="IPR001965">
    <property type="entry name" value="Znf_PHD"/>
</dbReference>
<comment type="caution">
    <text evidence="13">The sequence shown here is derived from an EMBL/GenBank/DDBJ whole genome shotgun (WGS) entry which is preliminary data.</text>
</comment>
<dbReference type="PROSITE" id="PS51414">
    <property type="entry name" value="HSR"/>
    <property type="match status" value="1"/>
</dbReference>
<dbReference type="InterPro" id="IPR010919">
    <property type="entry name" value="SAND-like_dom_sf"/>
</dbReference>
<dbReference type="Proteomes" id="UP001187315">
    <property type="component" value="Unassembled WGS sequence"/>
</dbReference>
<dbReference type="SUPFAM" id="SSF63763">
    <property type="entry name" value="SAND domain-like"/>
    <property type="match status" value="2"/>
</dbReference>
<evidence type="ECO:0000256" key="6">
    <source>
        <dbReference type="PROSITE-ProRule" id="PRU00035"/>
    </source>
</evidence>
<evidence type="ECO:0008006" key="15">
    <source>
        <dbReference type="Google" id="ProtNLM"/>
    </source>
</evidence>
<keyword evidence="4" id="KW-0862">Zinc</keyword>
<dbReference type="SMART" id="SM00258">
    <property type="entry name" value="SAND"/>
    <property type="match status" value="2"/>
</dbReference>
<dbReference type="InterPro" id="IPR004865">
    <property type="entry name" value="HSR_dom"/>
</dbReference>
<dbReference type="GO" id="GO:0000981">
    <property type="term" value="F:DNA-binding transcription factor activity, RNA polymerase II-specific"/>
    <property type="evidence" value="ECO:0007669"/>
    <property type="project" value="TreeGrafter"/>
</dbReference>
<dbReference type="Pfam" id="PF03172">
    <property type="entry name" value="HSR"/>
    <property type="match status" value="1"/>
</dbReference>
<dbReference type="GO" id="GO:0003677">
    <property type="term" value="F:DNA binding"/>
    <property type="evidence" value="ECO:0007669"/>
    <property type="project" value="InterPro"/>
</dbReference>
<evidence type="ECO:0000256" key="4">
    <source>
        <dbReference type="ARBA" id="ARBA00022833"/>
    </source>
</evidence>
<feature type="domain" description="PHD-type" evidence="10">
    <location>
        <begin position="421"/>
        <end position="469"/>
    </location>
</feature>
<dbReference type="PANTHER" id="PTHR46386">
    <property type="entry name" value="NUCLEAR BODY PROTEIN SP140"/>
    <property type="match status" value="1"/>
</dbReference>
<keyword evidence="14" id="KW-1185">Reference proteome</keyword>
<evidence type="ECO:0000256" key="2">
    <source>
        <dbReference type="ARBA" id="ARBA00022723"/>
    </source>
</evidence>
<reference evidence="13" key="1">
    <citation type="submission" date="2023-08" db="EMBL/GenBank/DDBJ databases">
        <title>Pelteobagrus vachellii genome.</title>
        <authorList>
            <person name="Liu H."/>
        </authorList>
    </citation>
    <scope>NUCLEOTIDE SEQUENCE</scope>
    <source>
        <strain evidence="13">PRFRI_2022a</strain>
        <tissue evidence="13">Muscle</tissue>
    </source>
</reference>
<dbReference type="Pfam" id="PF01342">
    <property type="entry name" value="SAND"/>
    <property type="match status" value="2"/>
</dbReference>
<sequence>MDPLDLPEEELIRFFHCKKTEISCMEEPHTFLSQLRDHNLVPEDLYRKVIKMKCKNRRQDGVYQILDRLEKERRDCVKLFWDCVFKNHILQKYSVLRLLRNSLRDGSFRYYLELPDAEEQDSIQGSEDKANEKKRKKSSEGTEEQEKPGPSPFSYHSQNKPAKKPMFTSPFKKGEKVDIWMWDFYKAQLPVTCGDKEGTLFRDKLARGCKSIQSQGHWFTPGEFVRFAGKGNGKRWKQSICCQNTPLQRLLEEGHLQSPKRHTVQKNLKIQLPVISLEVSSPESVSDVETERSRKDHEEERTLKQEEGEEEHEEEDEEVDLSKFNDYALPVSCGSVSGVLYKSRFAGGSCSKSIRTEESWFTPEDFVKQELTQTDRHWKKDILCHGKTLEYLVKKKILFVHSLLCRCVLCCAENKLEQENDDVCFICNSPGNLVCCDVCPRAFHHHCHLPVLQDRTLGSNWLCTYCVLKTNHRLWIHMTKQGALNSHVSGNILRCEYLLLCLYKEDALCVFTKDPTATVPRYTRVISKPMWLDRVKTKLQKKEYKTVGEFVGDVRLIFQNCRMFNKDNEFGKMGARLNKMFDREFLTIFKIQ</sequence>
<evidence type="ECO:0000259" key="11">
    <source>
        <dbReference type="PROSITE" id="PS50864"/>
    </source>
</evidence>
<feature type="domain" description="Bromo" evidence="9">
    <location>
        <begin position="519"/>
        <end position="572"/>
    </location>
</feature>
<dbReference type="Gene3D" id="1.20.920.10">
    <property type="entry name" value="Bromodomain-like"/>
    <property type="match status" value="1"/>
</dbReference>
<keyword evidence="5 6" id="KW-0103">Bromodomain</keyword>
<feature type="compositionally biased region" description="Acidic residues" evidence="8">
    <location>
        <begin position="307"/>
        <end position="317"/>
    </location>
</feature>
<gene>
    <name evidence="13" type="ORF">Q7C36_003930</name>
</gene>
<dbReference type="InterPro" id="IPR001487">
    <property type="entry name" value="Bromodomain"/>
</dbReference>
<dbReference type="Gene3D" id="3.30.40.10">
    <property type="entry name" value="Zinc/RING finger domain, C3HC4 (zinc finger)"/>
    <property type="match status" value="1"/>
</dbReference>
<feature type="domain" description="HSR" evidence="12">
    <location>
        <begin position="1"/>
        <end position="108"/>
    </location>
</feature>
<evidence type="ECO:0000313" key="14">
    <source>
        <dbReference type="Proteomes" id="UP001187315"/>
    </source>
</evidence>
<evidence type="ECO:0000256" key="3">
    <source>
        <dbReference type="ARBA" id="ARBA00022771"/>
    </source>
</evidence>
<protein>
    <recommendedName>
        <fullName evidence="15">Nuclear body protein SP140-like protein</fullName>
    </recommendedName>
</protein>
<accession>A0AA88NUB5</accession>
<dbReference type="AlphaFoldDB" id="A0AA88NUB5"/>
<dbReference type="PANTHER" id="PTHR46386:SF1">
    <property type="entry name" value="NUCLEAR BODY PROTEIN SP140-LIKE PROTEIN"/>
    <property type="match status" value="1"/>
</dbReference>
<dbReference type="GO" id="GO:0008270">
    <property type="term" value="F:zinc ion binding"/>
    <property type="evidence" value="ECO:0007669"/>
    <property type="project" value="UniProtKB-KW"/>
</dbReference>
<evidence type="ECO:0000259" key="9">
    <source>
        <dbReference type="PROSITE" id="PS50014"/>
    </source>
</evidence>
<dbReference type="PROSITE" id="PS50014">
    <property type="entry name" value="BROMODOMAIN_2"/>
    <property type="match status" value="1"/>
</dbReference>
<dbReference type="CDD" id="cd15541">
    <property type="entry name" value="PHD_TIF1_like"/>
    <property type="match status" value="1"/>
</dbReference>
<dbReference type="SUPFAM" id="SSF47370">
    <property type="entry name" value="Bromodomain"/>
    <property type="match status" value="1"/>
</dbReference>
<proteinExistence type="predicted"/>